<dbReference type="RefSeq" id="WP_190549352.1">
    <property type="nucleotide sequence ID" value="NZ_CAWPNO010000100.1"/>
</dbReference>
<evidence type="ECO:0000313" key="2">
    <source>
        <dbReference type="Proteomes" id="UP000658514"/>
    </source>
</evidence>
<name>A0ABR8AK81_9CYAN</name>
<comment type="caution">
    <text evidence="1">The sequence shown here is derived from an EMBL/GenBank/DDBJ whole genome shotgun (WGS) entry which is preliminary data.</text>
</comment>
<gene>
    <name evidence="1" type="ORF">H6G24_29935</name>
</gene>
<sequence length="120" mass="13679">MLSQFLRNTLIAATFTLPFFPFPNQTALAGDRRDFIVYNNNELEITRLYVSSQLSEYWGRNILDSDIVSGTYESVTFNNNSNQCVYDIKAIYSDGSYDVGRTNLCDTYTVTFYGHGGDHK</sequence>
<dbReference type="EMBL" id="JACJQH010000064">
    <property type="protein sequence ID" value="MBD2199645.1"/>
    <property type="molecule type" value="Genomic_DNA"/>
</dbReference>
<reference evidence="1 2" key="1">
    <citation type="journal article" date="2020" name="ISME J.">
        <title>Comparative genomics reveals insights into cyanobacterial evolution and habitat adaptation.</title>
        <authorList>
            <person name="Chen M.Y."/>
            <person name="Teng W.K."/>
            <person name="Zhao L."/>
            <person name="Hu C.X."/>
            <person name="Zhou Y.K."/>
            <person name="Han B.P."/>
            <person name="Song L.R."/>
            <person name="Shu W.S."/>
        </authorList>
    </citation>
    <scope>NUCLEOTIDE SEQUENCE [LARGE SCALE GENOMIC DNA]</scope>
    <source>
        <strain evidence="1 2">FACHB-288</strain>
    </source>
</reference>
<proteinExistence type="predicted"/>
<evidence type="ECO:0000313" key="1">
    <source>
        <dbReference type="EMBL" id="MBD2199645.1"/>
    </source>
</evidence>
<dbReference type="Proteomes" id="UP000658514">
    <property type="component" value="Unassembled WGS sequence"/>
</dbReference>
<keyword evidence="2" id="KW-1185">Reference proteome</keyword>
<organism evidence="1 2">
    <name type="scientific">Calothrix parietina FACHB-288</name>
    <dbReference type="NCBI Taxonomy" id="2692896"/>
    <lineage>
        <taxon>Bacteria</taxon>
        <taxon>Bacillati</taxon>
        <taxon>Cyanobacteriota</taxon>
        <taxon>Cyanophyceae</taxon>
        <taxon>Nostocales</taxon>
        <taxon>Calotrichaceae</taxon>
        <taxon>Calothrix</taxon>
    </lineage>
</organism>
<accession>A0ABR8AK81</accession>
<protein>
    <submittedName>
        <fullName evidence="1">Uncharacterized protein</fullName>
    </submittedName>
</protein>